<evidence type="ECO:0000256" key="3">
    <source>
        <dbReference type="SAM" id="SignalP"/>
    </source>
</evidence>
<sequence>MVFRLASLVSLNVVTAALNYGFSECVSNQRTLYYYSPTTQSCDSNANLTTLPPVSGLDCTVPCRRGYKLGADFSGPTPVSGCERCPNGQFSLGGGNVYSARMNSWQDSLPIEFDTQCSSRDANTGVWSNNCNSWTLDSSGGFVSSGNNSKIASTLNVDRLYSVLHLTATFVRSGNITFQFTVDTEPPYNGLTFMIDGIVALTQVSTTNGWSEVNFNVPAGPHVFAWQYSKADDVDWGLDRAALRVIELTGTSFSDRTCYPCGGDMTRSSRLQCRLCDANQYAGLDATGTFKCFACPANTFAPAGSMDASACIASRPCDATDLAVYYTPCYRNTRNVTRTWAQPMTCNASLASSISLPMIQENIACGDCTDGYYPDSTGACQTCPDGQVINLSGNYSYALNSSSSENASNTVGMTAKNSISLCSPCSPSTIMVRSQLYGSITRRGWSLWPTIVENGTAIRNGWKLTERGITRDTALSQQWTPAVPLVFNTTHINRGKIAVNYTLTNIPPSNSGNSAWLELYVNDQQIPLATSANGTFYQERSVSPRVSGNTTFAVNFVWRTSSSAVDKVANVLIRSVKLMGTADGGADGCVTCPTGYIPNANQSGCVMCPAGTAATFQSNGVMACITCPADMYSFAGSGICSSCGANTFSAPESSICRAKQILIDSTTSLMYNLSALQALVDPLTDLDATSGFLPATPLTSTTAYPLSSTAAMMLGVFRPIKPQVPTQYVVGKSSLTTSDTEVVGSPQSYAVGLAMSNGKDAGSNFLYNAGNFGLVQCTIPPRFNLFNAGGKMDITVLANGRGIRSMYTLGIVANGTGVNAYYSTSIDFICDASANQSTQPTLVVTNSSQTQMSWTTAAACPLCDVSMFSQTKSSCSLMGNQTVTYVPSVPCVGGTQPTTLVTVQTCASITLDKQTAGIAAGIVFLIIVLIFGLIVGLVLVYRKYKATLVEFLYLKGQVNNHELLGGGSTKSNDGAYNFKQKASNMVVSPEASGVSAEADEDEEEDVNIKPKGSVVM</sequence>
<comment type="caution">
    <text evidence="4">The sequence shown here is derived from an EMBL/GenBank/DDBJ whole genome shotgun (WGS) entry which is preliminary data.</text>
</comment>
<organism evidence="4 5">
    <name type="scientific">Aphanomyces euteiches</name>
    <dbReference type="NCBI Taxonomy" id="100861"/>
    <lineage>
        <taxon>Eukaryota</taxon>
        <taxon>Sar</taxon>
        <taxon>Stramenopiles</taxon>
        <taxon>Oomycota</taxon>
        <taxon>Saprolegniomycetes</taxon>
        <taxon>Saprolegniales</taxon>
        <taxon>Verrucalvaceae</taxon>
        <taxon>Aphanomyces</taxon>
    </lineage>
</organism>
<dbReference type="SMART" id="SM01411">
    <property type="entry name" value="Ephrin_rec_like"/>
    <property type="match status" value="3"/>
</dbReference>
<feature type="signal peptide" evidence="3">
    <location>
        <begin position="1"/>
        <end position="16"/>
    </location>
</feature>
<feature type="region of interest" description="Disordered" evidence="1">
    <location>
        <begin position="989"/>
        <end position="1016"/>
    </location>
</feature>
<keyword evidence="2" id="KW-0472">Membrane</keyword>
<proteinExistence type="predicted"/>
<dbReference type="InterPro" id="IPR039181">
    <property type="entry name" value="Elapor1/2"/>
</dbReference>
<evidence type="ECO:0000313" key="4">
    <source>
        <dbReference type="EMBL" id="KAF0739094.1"/>
    </source>
</evidence>
<evidence type="ECO:0000313" key="5">
    <source>
        <dbReference type="Proteomes" id="UP000481153"/>
    </source>
</evidence>
<evidence type="ECO:0000256" key="2">
    <source>
        <dbReference type="SAM" id="Phobius"/>
    </source>
</evidence>
<dbReference type="Gene3D" id="2.10.220.10">
    <property type="entry name" value="Hormone Receptor, Insulin-like Growth Factor Receptor 1, Chain A, domain 2"/>
    <property type="match status" value="1"/>
</dbReference>
<gene>
    <name evidence="4" type="ORF">Ae201684_005274</name>
</gene>
<reference evidence="4 5" key="1">
    <citation type="submission" date="2019-07" db="EMBL/GenBank/DDBJ databases">
        <title>Genomics analysis of Aphanomyces spp. identifies a new class of oomycete effector associated with host adaptation.</title>
        <authorList>
            <person name="Gaulin E."/>
        </authorList>
    </citation>
    <scope>NUCLEOTIDE SEQUENCE [LARGE SCALE GENOMIC DNA]</scope>
    <source>
        <strain evidence="4 5">ATCC 201684</strain>
    </source>
</reference>
<name>A0A6G0XG60_9STRA</name>
<dbReference type="EMBL" id="VJMJ01000067">
    <property type="protein sequence ID" value="KAF0739094.1"/>
    <property type="molecule type" value="Genomic_DNA"/>
</dbReference>
<dbReference type="AlphaFoldDB" id="A0A6G0XG60"/>
<keyword evidence="2" id="KW-0812">Transmembrane</keyword>
<dbReference type="InterPro" id="IPR009011">
    <property type="entry name" value="Man6P_isomerase_rcpt-bd_dom_sf"/>
</dbReference>
<keyword evidence="2" id="KW-1133">Transmembrane helix</keyword>
<dbReference type="InterPro" id="IPR009030">
    <property type="entry name" value="Growth_fac_rcpt_cys_sf"/>
</dbReference>
<dbReference type="SUPFAM" id="SSF50911">
    <property type="entry name" value="Mannose 6-phosphate receptor domain"/>
    <property type="match status" value="1"/>
</dbReference>
<feature type="chain" id="PRO_5026063394" description="Tyrosine-protein kinase ephrin type A/B receptor-like domain-containing protein" evidence="3">
    <location>
        <begin position="17"/>
        <end position="1016"/>
    </location>
</feature>
<dbReference type="VEuPathDB" id="FungiDB:AeMF1_016001"/>
<keyword evidence="3" id="KW-0732">Signal</keyword>
<dbReference type="Proteomes" id="UP000481153">
    <property type="component" value="Unassembled WGS sequence"/>
</dbReference>
<dbReference type="PANTHER" id="PTHR22727">
    <property type="entry name" value="PROTEIN CBG13728"/>
    <property type="match status" value="1"/>
</dbReference>
<feature type="transmembrane region" description="Helical" evidence="2">
    <location>
        <begin position="916"/>
        <end position="941"/>
    </location>
</feature>
<keyword evidence="5" id="KW-1185">Reference proteome</keyword>
<accession>A0A6G0XG60</accession>
<dbReference type="SUPFAM" id="SSF57184">
    <property type="entry name" value="Growth factor receptor domain"/>
    <property type="match status" value="1"/>
</dbReference>
<dbReference type="PANTHER" id="PTHR22727:SF15">
    <property type="entry name" value="MRH DOMAIN-CONTAINING PROTEIN"/>
    <property type="match status" value="1"/>
</dbReference>
<dbReference type="Gene3D" id="2.70.130.10">
    <property type="entry name" value="Mannose-6-phosphate receptor binding domain"/>
    <property type="match status" value="1"/>
</dbReference>
<evidence type="ECO:0008006" key="6">
    <source>
        <dbReference type="Google" id="ProtNLM"/>
    </source>
</evidence>
<dbReference type="GO" id="GO:0016020">
    <property type="term" value="C:membrane"/>
    <property type="evidence" value="ECO:0007669"/>
    <property type="project" value="TreeGrafter"/>
</dbReference>
<evidence type="ECO:0000256" key="1">
    <source>
        <dbReference type="SAM" id="MobiDB-lite"/>
    </source>
</evidence>
<protein>
    <recommendedName>
        <fullName evidence="6">Tyrosine-protein kinase ephrin type A/B receptor-like domain-containing protein</fullName>
    </recommendedName>
</protein>